<dbReference type="InParanoid" id="E9H9V0"/>
<keyword evidence="2" id="KW-1185">Reference proteome</keyword>
<gene>
    <name evidence="1" type="ORF">DAPPUDRAFT_255668</name>
</gene>
<sequence length="60" mass="6662">MFKIKNKVSITMGTVVSTLVDDIAQDRSSRLDGSRVITTNDVMFNLAEISCNCNEELTHV</sequence>
<dbReference type="AlphaFoldDB" id="E9H9V0"/>
<dbReference type="KEGG" id="dpx:DAPPUDRAFT_255668"/>
<evidence type="ECO:0000313" key="1">
    <source>
        <dbReference type="EMBL" id="EFX71461.1"/>
    </source>
</evidence>
<protein>
    <submittedName>
        <fullName evidence="1">Uncharacterized protein</fullName>
    </submittedName>
</protein>
<evidence type="ECO:0000313" key="2">
    <source>
        <dbReference type="Proteomes" id="UP000000305"/>
    </source>
</evidence>
<proteinExistence type="predicted"/>
<organism evidence="1 2">
    <name type="scientific">Daphnia pulex</name>
    <name type="common">Water flea</name>
    <dbReference type="NCBI Taxonomy" id="6669"/>
    <lineage>
        <taxon>Eukaryota</taxon>
        <taxon>Metazoa</taxon>
        <taxon>Ecdysozoa</taxon>
        <taxon>Arthropoda</taxon>
        <taxon>Crustacea</taxon>
        <taxon>Branchiopoda</taxon>
        <taxon>Diplostraca</taxon>
        <taxon>Cladocera</taxon>
        <taxon>Anomopoda</taxon>
        <taxon>Daphniidae</taxon>
        <taxon>Daphnia</taxon>
    </lineage>
</organism>
<reference evidence="1 2" key="1">
    <citation type="journal article" date="2011" name="Science">
        <title>The ecoresponsive genome of Daphnia pulex.</title>
        <authorList>
            <person name="Colbourne J.K."/>
            <person name="Pfrender M.E."/>
            <person name="Gilbert D."/>
            <person name="Thomas W.K."/>
            <person name="Tucker A."/>
            <person name="Oakley T.H."/>
            <person name="Tokishita S."/>
            <person name="Aerts A."/>
            <person name="Arnold G.J."/>
            <person name="Basu M.K."/>
            <person name="Bauer D.J."/>
            <person name="Caceres C.E."/>
            <person name="Carmel L."/>
            <person name="Casola C."/>
            <person name="Choi J.H."/>
            <person name="Detter J.C."/>
            <person name="Dong Q."/>
            <person name="Dusheyko S."/>
            <person name="Eads B.D."/>
            <person name="Frohlich T."/>
            <person name="Geiler-Samerotte K.A."/>
            <person name="Gerlach D."/>
            <person name="Hatcher P."/>
            <person name="Jogdeo S."/>
            <person name="Krijgsveld J."/>
            <person name="Kriventseva E.V."/>
            <person name="Kultz D."/>
            <person name="Laforsch C."/>
            <person name="Lindquist E."/>
            <person name="Lopez J."/>
            <person name="Manak J.R."/>
            <person name="Muller J."/>
            <person name="Pangilinan J."/>
            <person name="Patwardhan R.P."/>
            <person name="Pitluck S."/>
            <person name="Pritham E.J."/>
            <person name="Rechtsteiner A."/>
            <person name="Rho M."/>
            <person name="Rogozin I.B."/>
            <person name="Sakarya O."/>
            <person name="Salamov A."/>
            <person name="Schaack S."/>
            <person name="Shapiro H."/>
            <person name="Shiga Y."/>
            <person name="Skalitzky C."/>
            <person name="Smith Z."/>
            <person name="Souvorov A."/>
            <person name="Sung W."/>
            <person name="Tang Z."/>
            <person name="Tsuchiya D."/>
            <person name="Tu H."/>
            <person name="Vos H."/>
            <person name="Wang M."/>
            <person name="Wolf Y.I."/>
            <person name="Yamagata H."/>
            <person name="Yamada T."/>
            <person name="Ye Y."/>
            <person name="Shaw J.R."/>
            <person name="Andrews J."/>
            <person name="Crease T.J."/>
            <person name="Tang H."/>
            <person name="Lucas S.M."/>
            <person name="Robertson H.M."/>
            <person name="Bork P."/>
            <person name="Koonin E.V."/>
            <person name="Zdobnov E.M."/>
            <person name="Grigoriev I.V."/>
            <person name="Lynch M."/>
            <person name="Boore J.L."/>
        </authorList>
    </citation>
    <scope>NUCLEOTIDE SEQUENCE [LARGE SCALE GENOMIC DNA]</scope>
</reference>
<accession>E9H9V0</accession>
<dbReference type="HOGENOM" id="CLU_2944056_0_0_1"/>
<dbReference type="Proteomes" id="UP000000305">
    <property type="component" value="Unassembled WGS sequence"/>
</dbReference>
<name>E9H9V0_DAPPU</name>
<dbReference type="EMBL" id="GL732609">
    <property type="protein sequence ID" value="EFX71461.1"/>
    <property type="molecule type" value="Genomic_DNA"/>
</dbReference>